<sequence length="212" mass="20969">MINGSAFADLITGGEGADTVTGAAGKDSIVLTETTSAVDTLKYSESGVLNADTVTGFKAGTDIVSITIGNITDNGGLFDTLSNAAGGDISAGVAAGAAVASFTGASSTGTLLANTVNLVILSNVAATSFATAIGTTTFTSSVGMDSGLTLGEGLATVWFDATNSQAVYGYIENSIGAGDILSTSDTFHEIVRVGMVAADFTQGNITASFSLF</sequence>
<dbReference type="RefSeq" id="WP_125975789.1">
    <property type="nucleotide sequence ID" value="NZ_CP034433.1"/>
</dbReference>
<dbReference type="KEGG" id="iod:EJO50_15885"/>
<evidence type="ECO:0000313" key="1">
    <source>
        <dbReference type="EMBL" id="AZN37813.1"/>
    </source>
</evidence>
<name>A0A3S8ZWE0_9NEIS</name>
<organism evidence="1 2">
    <name type="scientific">Iodobacter ciconiae</name>
    <dbReference type="NCBI Taxonomy" id="2496266"/>
    <lineage>
        <taxon>Bacteria</taxon>
        <taxon>Pseudomonadati</taxon>
        <taxon>Pseudomonadota</taxon>
        <taxon>Betaproteobacteria</taxon>
        <taxon>Neisseriales</taxon>
        <taxon>Chitinibacteraceae</taxon>
        <taxon>Iodobacter</taxon>
    </lineage>
</organism>
<dbReference type="Pfam" id="PF00353">
    <property type="entry name" value="HemolysinCabind"/>
    <property type="match status" value="1"/>
</dbReference>
<dbReference type="SUPFAM" id="SSF51120">
    <property type="entry name" value="beta-Roll"/>
    <property type="match status" value="1"/>
</dbReference>
<dbReference type="GO" id="GO:0005509">
    <property type="term" value="F:calcium ion binding"/>
    <property type="evidence" value="ECO:0007669"/>
    <property type="project" value="InterPro"/>
</dbReference>
<dbReference type="Proteomes" id="UP000282438">
    <property type="component" value="Chromosome"/>
</dbReference>
<reference evidence="1 2" key="1">
    <citation type="submission" date="2018-12" db="EMBL/GenBank/DDBJ databases">
        <title>Complete genome sequence of Iodobacter sp. H11R3.</title>
        <authorList>
            <person name="Bae J.-W."/>
        </authorList>
    </citation>
    <scope>NUCLEOTIDE SEQUENCE [LARGE SCALE GENOMIC DNA]</scope>
    <source>
        <strain evidence="1 2">H11R3</strain>
    </source>
</reference>
<evidence type="ECO:0000313" key="2">
    <source>
        <dbReference type="Proteomes" id="UP000282438"/>
    </source>
</evidence>
<dbReference type="InterPro" id="IPR011049">
    <property type="entry name" value="Serralysin-like_metalloprot_C"/>
</dbReference>
<protein>
    <recommendedName>
        <fullName evidence="3">Calcium-binding protein</fullName>
    </recommendedName>
</protein>
<evidence type="ECO:0008006" key="3">
    <source>
        <dbReference type="Google" id="ProtNLM"/>
    </source>
</evidence>
<keyword evidence="2" id="KW-1185">Reference proteome</keyword>
<dbReference type="AlphaFoldDB" id="A0A3S8ZWE0"/>
<dbReference type="InterPro" id="IPR001343">
    <property type="entry name" value="Hemolysn_Ca-bd"/>
</dbReference>
<dbReference type="OrthoDB" id="51552at206351"/>
<gene>
    <name evidence="1" type="ORF">EJO50_15885</name>
</gene>
<accession>A0A3S8ZWE0</accession>
<dbReference type="Gene3D" id="2.150.10.10">
    <property type="entry name" value="Serralysin-like metalloprotease, C-terminal"/>
    <property type="match status" value="1"/>
</dbReference>
<dbReference type="EMBL" id="CP034433">
    <property type="protein sequence ID" value="AZN37813.1"/>
    <property type="molecule type" value="Genomic_DNA"/>
</dbReference>
<proteinExistence type="predicted"/>